<comment type="function">
    <text evidence="6">Destroys radicals which are normally produced within the cells and which are toxic to biological systems.</text>
</comment>
<dbReference type="GO" id="GO:0005737">
    <property type="term" value="C:cytoplasm"/>
    <property type="evidence" value="ECO:0007669"/>
    <property type="project" value="TreeGrafter"/>
</dbReference>
<evidence type="ECO:0000256" key="2">
    <source>
        <dbReference type="ARBA" id="ARBA00012682"/>
    </source>
</evidence>
<organism evidence="9 10">
    <name type="scientific">Persicirhabdus sediminis</name>
    <dbReference type="NCBI Taxonomy" id="454144"/>
    <lineage>
        <taxon>Bacteria</taxon>
        <taxon>Pseudomonadati</taxon>
        <taxon>Verrucomicrobiota</taxon>
        <taxon>Verrucomicrobiia</taxon>
        <taxon>Verrucomicrobiales</taxon>
        <taxon>Verrucomicrobiaceae</taxon>
        <taxon>Persicirhabdus</taxon>
    </lineage>
</organism>
<evidence type="ECO:0000256" key="4">
    <source>
        <dbReference type="ARBA" id="ARBA00023002"/>
    </source>
</evidence>
<feature type="domain" description="Manganese/iron superoxide dismutase N-terminal" evidence="7">
    <location>
        <begin position="3"/>
        <end position="89"/>
    </location>
</feature>
<dbReference type="Pfam" id="PF02777">
    <property type="entry name" value="Sod_Fe_C"/>
    <property type="match status" value="1"/>
</dbReference>
<evidence type="ECO:0000256" key="1">
    <source>
        <dbReference type="ARBA" id="ARBA00008714"/>
    </source>
</evidence>
<evidence type="ECO:0000313" key="10">
    <source>
        <dbReference type="Proteomes" id="UP000624703"/>
    </source>
</evidence>
<dbReference type="PIRSF" id="PIRSF000349">
    <property type="entry name" value="SODismutase"/>
    <property type="match status" value="1"/>
</dbReference>
<reference evidence="9" key="1">
    <citation type="submission" date="2021-01" db="EMBL/GenBank/DDBJ databases">
        <title>Modified the classification status of verrucomicrobia.</title>
        <authorList>
            <person name="Feng X."/>
        </authorList>
    </citation>
    <scope>NUCLEOTIDE SEQUENCE</scope>
    <source>
        <strain evidence="9">_KCTC 22039</strain>
    </source>
</reference>
<dbReference type="Gene3D" id="3.55.40.20">
    <property type="entry name" value="Iron/manganese superoxide dismutase, C-terminal domain"/>
    <property type="match status" value="1"/>
</dbReference>
<dbReference type="Pfam" id="PF00081">
    <property type="entry name" value="Sod_Fe_N"/>
    <property type="match status" value="1"/>
</dbReference>
<dbReference type="GO" id="GO:0004784">
    <property type="term" value="F:superoxide dismutase activity"/>
    <property type="evidence" value="ECO:0007669"/>
    <property type="project" value="UniProtKB-EC"/>
</dbReference>
<feature type="binding site" evidence="5">
    <location>
        <position position="171"/>
    </location>
    <ligand>
        <name>Mn(2+)</name>
        <dbReference type="ChEBI" id="CHEBI:29035"/>
    </ligand>
</feature>
<dbReference type="PANTHER" id="PTHR43595">
    <property type="entry name" value="37S RIBOSOMAL PROTEIN S26, MITOCHONDRIAL"/>
    <property type="match status" value="1"/>
</dbReference>
<feature type="domain" description="Manganese/iron superoxide dismutase C-terminal" evidence="8">
    <location>
        <begin position="97"/>
        <end position="203"/>
    </location>
</feature>
<gene>
    <name evidence="9" type="ORF">JIN82_14060</name>
</gene>
<dbReference type="FunFam" id="3.55.40.20:FF:000001">
    <property type="entry name" value="Superoxide dismutase"/>
    <property type="match status" value="1"/>
</dbReference>
<evidence type="ECO:0000256" key="6">
    <source>
        <dbReference type="RuleBase" id="RU000414"/>
    </source>
</evidence>
<comment type="similarity">
    <text evidence="1 6">Belongs to the iron/manganese superoxide dismutase family.</text>
</comment>
<evidence type="ECO:0000256" key="3">
    <source>
        <dbReference type="ARBA" id="ARBA00022723"/>
    </source>
</evidence>
<proteinExistence type="inferred from homology"/>
<evidence type="ECO:0000259" key="8">
    <source>
        <dbReference type="Pfam" id="PF02777"/>
    </source>
</evidence>
<dbReference type="InterPro" id="IPR036314">
    <property type="entry name" value="SOD_C_sf"/>
</dbReference>
<dbReference type="SUPFAM" id="SSF46609">
    <property type="entry name" value="Fe,Mn superoxide dismutase (SOD), N-terminal domain"/>
    <property type="match status" value="1"/>
</dbReference>
<dbReference type="InterPro" id="IPR036324">
    <property type="entry name" value="Mn/Fe_SOD_N_sf"/>
</dbReference>
<accession>A0A8J7MJR3</accession>
<dbReference type="Gene3D" id="1.10.287.990">
    <property type="entry name" value="Fe,Mn superoxide dismutase (SOD) domain"/>
    <property type="match status" value="1"/>
</dbReference>
<comment type="catalytic activity">
    <reaction evidence="6">
        <text>2 superoxide + 2 H(+) = H2O2 + O2</text>
        <dbReference type="Rhea" id="RHEA:20696"/>
        <dbReference type="ChEBI" id="CHEBI:15378"/>
        <dbReference type="ChEBI" id="CHEBI:15379"/>
        <dbReference type="ChEBI" id="CHEBI:16240"/>
        <dbReference type="ChEBI" id="CHEBI:18421"/>
        <dbReference type="EC" id="1.15.1.1"/>
    </reaction>
</comment>
<dbReference type="EMBL" id="JAENIM010000044">
    <property type="protein sequence ID" value="MBK1792283.1"/>
    <property type="molecule type" value="Genomic_DNA"/>
</dbReference>
<protein>
    <recommendedName>
        <fullName evidence="2 6">Superoxide dismutase</fullName>
        <ecNumber evidence="2 6">1.15.1.1</ecNumber>
    </recommendedName>
</protein>
<evidence type="ECO:0000256" key="5">
    <source>
        <dbReference type="PIRSR" id="PIRSR000349-1"/>
    </source>
</evidence>
<dbReference type="InterPro" id="IPR001189">
    <property type="entry name" value="Mn/Fe_SOD"/>
</dbReference>
<dbReference type="EC" id="1.15.1.1" evidence="2 6"/>
<dbReference type="AlphaFoldDB" id="A0A8J7MJR3"/>
<sequence length="219" mass="23751">MAHELPELGYAYDALEPHIDARTMEIHHSKHHATYVAGLNAAVEGNADLDGITVKTLITNLDKIPEAIRTPVRNHGGGHFNHSLFWKVISPGGAAEPTGELLDAIVRDFGSLDELKAEFAKAAATRFGSGWAWLCVNDDKKLVVTSTPNQDNPLMGAAADTCGCKPILGLDVWEHAYYLNYQNRRPDYIGAFWNVVNWDVVAESYGSAKCCGGGCGCSH</sequence>
<dbReference type="SUPFAM" id="SSF54719">
    <property type="entry name" value="Fe,Mn superoxide dismutase (SOD), C-terminal domain"/>
    <property type="match status" value="1"/>
</dbReference>
<keyword evidence="4 6" id="KW-0560">Oxidoreductase</keyword>
<dbReference type="InterPro" id="IPR019833">
    <property type="entry name" value="Mn/Fe_SOD_BS"/>
</dbReference>
<dbReference type="GO" id="GO:0030145">
    <property type="term" value="F:manganese ion binding"/>
    <property type="evidence" value="ECO:0007669"/>
    <property type="project" value="UniProtKB-ARBA"/>
</dbReference>
<dbReference type="RefSeq" id="WP_200312295.1">
    <property type="nucleotide sequence ID" value="NZ_JAENIM010000044.1"/>
</dbReference>
<dbReference type="PROSITE" id="PS00088">
    <property type="entry name" value="SOD_MN"/>
    <property type="match status" value="1"/>
</dbReference>
<dbReference type="InterPro" id="IPR019831">
    <property type="entry name" value="Mn/Fe_SOD_N"/>
</dbReference>
<feature type="binding site" evidence="5">
    <location>
        <position position="175"/>
    </location>
    <ligand>
        <name>Mn(2+)</name>
        <dbReference type="ChEBI" id="CHEBI:29035"/>
    </ligand>
</feature>
<comment type="caution">
    <text evidence="9">The sequence shown here is derived from an EMBL/GenBank/DDBJ whole genome shotgun (WGS) entry which is preliminary data.</text>
</comment>
<name>A0A8J7MJR3_9BACT</name>
<evidence type="ECO:0000259" key="7">
    <source>
        <dbReference type="Pfam" id="PF00081"/>
    </source>
</evidence>
<dbReference type="Proteomes" id="UP000624703">
    <property type="component" value="Unassembled WGS sequence"/>
</dbReference>
<dbReference type="InterPro" id="IPR019832">
    <property type="entry name" value="Mn/Fe_SOD_C"/>
</dbReference>
<feature type="binding site" evidence="5">
    <location>
        <position position="82"/>
    </location>
    <ligand>
        <name>Mn(2+)</name>
        <dbReference type="ChEBI" id="CHEBI:29035"/>
    </ligand>
</feature>
<evidence type="ECO:0000313" key="9">
    <source>
        <dbReference type="EMBL" id="MBK1792283.1"/>
    </source>
</evidence>
<keyword evidence="3 5" id="KW-0479">Metal-binding</keyword>
<dbReference type="PRINTS" id="PR01703">
    <property type="entry name" value="MNSODISMTASE"/>
</dbReference>
<dbReference type="FunFam" id="1.10.287.990:FF:000001">
    <property type="entry name" value="Superoxide dismutase"/>
    <property type="match status" value="1"/>
</dbReference>
<feature type="binding site" evidence="5">
    <location>
        <position position="27"/>
    </location>
    <ligand>
        <name>Mn(2+)</name>
        <dbReference type="ChEBI" id="CHEBI:29035"/>
    </ligand>
</feature>
<keyword evidence="10" id="KW-1185">Reference proteome</keyword>
<dbReference type="PANTHER" id="PTHR43595:SF2">
    <property type="entry name" value="SMALL RIBOSOMAL SUBUNIT PROTEIN MS42"/>
    <property type="match status" value="1"/>
</dbReference>